<name>A0A1W1BKV6_9ZZZZ</name>
<proteinExistence type="predicted"/>
<accession>A0A1W1BKV6</accession>
<dbReference type="EMBL" id="FPHK01000010">
    <property type="protein sequence ID" value="SFV54190.1"/>
    <property type="molecule type" value="Genomic_DNA"/>
</dbReference>
<keyword evidence="1" id="KW-0547">Nucleotide-binding</keyword>
<sequence length="57" mass="6595">MERYQVKTDKKSGIKNDPNDWAEEVGNERYILDLLLSIINVSVQTVEIVDTLPEVEF</sequence>
<dbReference type="AlphaFoldDB" id="A0A1W1BKV6"/>
<keyword evidence="1" id="KW-0378">Hydrolase</keyword>
<dbReference type="GO" id="GO:0004386">
    <property type="term" value="F:helicase activity"/>
    <property type="evidence" value="ECO:0007669"/>
    <property type="project" value="UniProtKB-KW"/>
</dbReference>
<reference evidence="1" key="1">
    <citation type="submission" date="2016-10" db="EMBL/GenBank/DDBJ databases">
        <authorList>
            <person name="de Groot N.N."/>
        </authorList>
    </citation>
    <scope>NUCLEOTIDE SEQUENCE</scope>
</reference>
<keyword evidence="1" id="KW-0067">ATP-binding</keyword>
<gene>
    <name evidence="1" type="ORF">MNB_SM-6-343</name>
</gene>
<organism evidence="1">
    <name type="scientific">hydrothermal vent metagenome</name>
    <dbReference type="NCBI Taxonomy" id="652676"/>
    <lineage>
        <taxon>unclassified sequences</taxon>
        <taxon>metagenomes</taxon>
        <taxon>ecological metagenomes</taxon>
    </lineage>
</organism>
<keyword evidence="1" id="KW-0347">Helicase</keyword>
<evidence type="ECO:0000313" key="1">
    <source>
        <dbReference type="EMBL" id="SFV54190.1"/>
    </source>
</evidence>
<protein>
    <submittedName>
        <fullName evidence="1">Putative helicase</fullName>
    </submittedName>
</protein>